<evidence type="ECO:0000313" key="4">
    <source>
        <dbReference type="EMBL" id="AFA48259.1"/>
    </source>
</evidence>
<reference evidence="4 5" key="2">
    <citation type="journal article" date="2012" name="PLoS ONE">
        <title>An ancient pathway combining carbon dioxide fixation with the generation and utilization of a sodium ion gradient for ATP synthesis.</title>
        <authorList>
            <person name="Poehlein A."/>
            <person name="Schmidt S."/>
            <person name="Kaster A.K."/>
            <person name="Goenrich M."/>
            <person name="Vollmers J."/>
            <person name="Thurmer A."/>
            <person name="Bertsch J."/>
            <person name="Schuchmann K."/>
            <person name="Voigt B."/>
            <person name="Hecker M."/>
            <person name="Daniel R."/>
            <person name="Thauer R.K."/>
            <person name="Gottschalk G."/>
            <person name="Muller V."/>
        </authorList>
    </citation>
    <scope>NUCLEOTIDE SEQUENCE [LARGE SCALE GENOMIC DNA]</scope>
    <source>
        <strain evidence="5">ATCC 29683 / DSM 1030 / JCM 2381 / KCTC 1655 / WB1</strain>
    </source>
</reference>
<dbReference type="Gene3D" id="6.10.250.1120">
    <property type="match status" value="1"/>
</dbReference>
<dbReference type="Pfam" id="PF12535">
    <property type="entry name" value="Nudix_N"/>
    <property type="match status" value="1"/>
</dbReference>
<dbReference type="Proteomes" id="UP000007177">
    <property type="component" value="Chromosome"/>
</dbReference>
<dbReference type="InterPro" id="IPR015797">
    <property type="entry name" value="NUDIX_hydrolase-like_dom_sf"/>
</dbReference>
<organism evidence="4 5">
    <name type="scientific">Acetobacterium woodii (strain ATCC 29683 / DSM 1030 / JCM 2381 / KCTC 1655 / WB1)</name>
    <dbReference type="NCBI Taxonomy" id="931626"/>
    <lineage>
        <taxon>Bacteria</taxon>
        <taxon>Bacillati</taxon>
        <taxon>Bacillota</taxon>
        <taxon>Clostridia</taxon>
        <taxon>Eubacteriales</taxon>
        <taxon>Eubacteriaceae</taxon>
        <taxon>Acetobacterium</taxon>
    </lineage>
</organism>
<dbReference type="CDD" id="cd04672">
    <property type="entry name" value="NUDIX_CDP-Chase_like"/>
    <property type="match status" value="1"/>
</dbReference>
<evidence type="ECO:0000256" key="1">
    <source>
        <dbReference type="ARBA" id="ARBA00001946"/>
    </source>
</evidence>
<gene>
    <name evidence="4" type="ordered locus">Awo_c14760</name>
</gene>
<keyword evidence="5" id="KW-1185">Reference proteome</keyword>
<keyword evidence="2 4" id="KW-0378">Hydrolase</keyword>
<dbReference type="Gene3D" id="3.90.79.10">
    <property type="entry name" value="Nucleoside Triphosphate Pyrophosphohydrolase"/>
    <property type="match status" value="1"/>
</dbReference>
<name>H6LFX1_ACEWD</name>
<dbReference type="HOGENOM" id="CLU_082381_1_0_9"/>
<dbReference type="PANTHER" id="PTHR43046:SF16">
    <property type="entry name" value="ADP-RIBOSE PYROPHOSPHATASE YJHB-RELATED"/>
    <property type="match status" value="1"/>
</dbReference>
<dbReference type="InterPro" id="IPR000086">
    <property type="entry name" value="NUDIX_hydrolase_dom"/>
</dbReference>
<dbReference type="SUPFAM" id="SSF55811">
    <property type="entry name" value="Nudix"/>
    <property type="match status" value="1"/>
</dbReference>
<dbReference type="EMBL" id="CP002987">
    <property type="protein sequence ID" value="AFA48259.1"/>
    <property type="molecule type" value="Genomic_DNA"/>
</dbReference>
<proteinExistence type="predicted"/>
<dbReference type="eggNOG" id="COG1051">
    <property type="taxonomic scope" value="Bacteria"/>
</dbReference>
<comment type="cofactor">
    <cofactor evidence="1">
        <name>Mg(2+)</name>
        <dbReference type="ChEBI" id="CHEBI:18420"/>
    </cofactor>
</comment>
<dbReference type="AlphaFoldDB" id="H6LFX1"/>
<reference evidence="5" key="1">
    <citation type="submission" date="2011-07" db="EMBL/GenBank/DDBJ databases">
        <title>Complete genome sequence of Acetobacterium woodii.</title>
        <authorList>
            <person name="Poehlein A."/>
            <person name="Schmidt S."/>
            <person name="Kaster A.-K."/>
            <person name="Goenrich M."/>
            <person name="Vollmers J."/>
            <person name="Thuermer A."/>
            <person name="Gottschalk G."/>
            <person name="Thauer R.K."/>
            <person name="Daniel R."/>
            <person name="Mueller V."/>
        </authorList>
    </citation>
    <scope>NUCLEOTIDE SEQUENCE [LARGE SCALE GENOMIC DNA]</scope>
    <source>
        <strain evidence="5">ATCC 29683 / DSM 1030 / JCM 2381 / KCTC 1655 / WB1</strain>
    </source>
</reference>
<protein>
    <submittedName>
        <fullName evidence="4">NUDIX hydrolase</fullName>
    </submittedName>
</protein>
<accession>H6LFX1</accession>
<dbReference type="RefSeq" id="WP_014355862.1">
    <property type="nucleotide sequence ID" value="NC_016894.1"/>
</dbReference>
<dbReference type="PANTHER" id="PTHR43046">
    <property type="entry name" value="GDP-MANNOSE MANNOSYL HYDROLASE"/>
    <property type="match status" value="1"/>
</dbReference>
<evidence type="ECO:0000313" key="5">
    <source>
        <dbReference type="Proteomes" id="UP000007177"/>
    </source>
</evidence>
<dbReference type="PROSITE" id="PS51462">
    <property type="entry name" value="NUDIX"/>
    <property type="match status" value="1"/>
</dbReference>
<dbReference type="STRING" id="931626.Awo_c14760"/>
<evidence type="ECO:0000259" key="3">
    <source>
        <dbReference type="PROSITE" id="PS51462"/>
    </source>
</evidence>
<dbReference type="InterPro" id="IPR059176">
    <property type="entry name" value="UDP-X_N"/>
</dbReference>
<evidence type="ECO:0000256" key="2">
    <source>
        <dbReference type="ARBA" id="ARBA00022801"/>
    </source>
</evidence>
<dbReference type="Pfam" id="PF00293">
    <property type="entry name" value="NUDIX"/>
    <property type="match status" value="1"/>
</dbReference>
<feature type="domain" description="Nudix hydrolase" evidence="3">
    <location>
        <begin position="67"/>
        <end position="195"/>
    </location>
</feature>
<sequence>MMEKQWLVWARELQSIAQSGLTYCKNDYDLERYREIEKLSREILEKHTEVSPEVIKDYYQCEKGYLTPKVDVRGGIIVENKILMVREKIDGRWSLPGGWADVNRTPQENVIKEAFEEAGVSVKPTRLVALLDRSKWVQDTCPYTIYKILMLCDLVDGDFKCNAETTESGFFSMDQLPPLSQGRITKDQLALFFEAYQNPDYHPVYD</sequence>
<dbReference type="GO" id="GO:0016787">
    <property type="term" value="F:hydrolase activity"/>
    <property type="evidence" value="ECO:0007669"/>
    <property type="project" value="UniProtKB-KW"/>
</dbReference>
<dbReference type="KEGG" id="awo:Awo_c14760"/>